<dbReference type="GO" id="GO:1990246">
    <property type="term" value="C:uniplex complex"/>
    <property type="evidence" value="ECO:0007669"/>
    <property type="project" value="UniProtKB-UniRule"/>
</dbReference>
<evidence type="ECO:0000313" key="2">
    <source>
        <dbReference type="EMBL" id="CDQ00337.1"/>
    </source>
</evidence>
<sequence length="83" mass="9061">MNKLGILLTKLPIQLIGRSSPSSNSNNLESSAVDPMPYTLSFGAFKLIVVTTSSIGFGAFLAKEVAQFLKKNKVFNPKEERND</sequence>
<name>A0A0J9Y2D6_BRUMA</name>
<dbReference type="WormBase" id="Bm10900">
    <property type="protein sequence ID" value="BM43218"/>
    <property type="gene ID" value="WBGene00231161"/>
</dbReference>
<keyword evidence="1" id="KW-0106">Calcium</keyword>
<keyword evidence="1" id="KW-0809">Transit peptide</keyword>
<comment type="subunit">
    <text evidence="1">Component of the uniplex complex. Interacts (via the transmembrane region) with MCU (via the first transmembrane region); the interaction is direct.</text>
</comment>
<comment type="function">
    <text evidence="1">Essential regulatory subunit of the mitochondrial calcium uniporter complex (uniplex), a complex that mediates calcium uptake into mitochondria.</text>
</comment>
<accession>A0A0J9Y2D6</accession>
<keyword evidence="1" id="KW-0109">Calcium transport</keyword>
<protein>
    <recommendedName>
        <fullName evidence="1">Essential MCU regulator, mitochondrial</fullName>
    </recommendedName>
    <alternativeName>
        <fullName evidence="1">Single-pass membrane protein with aspartate-rich tail 1, mitochondrial</fullName>
    </alternativeName>
</protein>
<dbReference type="OMA" id="MNHIASF"/>
<keyword evidence="1" id="KW-0406">Ion transport</keyword>
<reference evidence="2" key="2">
    <citation type="submission" date="2012-12" db="EMBL/GenBank/DDBJ databases">
        <authorList>
            <person name="Gao Y.W."/>
            <person name="Fan S.T."/>
            <person name="Sun H.T."/>
            <person name="Wang Z."/>
            <person name="Gao X.L."/>
            <person name="Li Y.G."/>
            <person name="Wang T.C."/>
            <person name="Zhang K."/>
            <person name="Xu W.W."/>
            <person name="Yu Z.J."/>
            <person name="Xia X.Z."/>
        </authorList>
    </citation>
    <scope>NUCLEOTIDE SEQUENCE</scope>
    <source>
        <strain evidence="2">FR3</strain>
    </source>
</reference>
<keyword evidence="1" id="KW-0813">Transport</keyword>
<dbReference type="Pfam" id="PF10161">
    <property type="entry name" value="DDDD"/>
    <property type="match status" value="1"/>
</dbReference>
<evidence type="ECO:0000313" key="3">
    <source>
        <dbReference type="WormBase" id="Bm10900"/>
    </source>
</evidence>
<keyword evidence="1" id="KW-0496">Mitochondrion</keyword>
<proteinExistence type="inferred from homology"/>
<feature type="transmembrane region" description="Helical" evidence="1">
    <location>
        <begin position="43"/>
        <end position="62"/>
    </location>
</feature>
<dbReference type="AlphaFoldDB" id="A0A0J9Y2D6"/>
<organism evidence="2">
    <name type="scientific">Brugia malayi</name>
    <name type="common">Filarial nematode worm</name>
    <dbReference type="NCBI Taxonomy" id="6279"/>
    <lineage>
        <taxon>Eukaryota</taxon>
        <taxon>Metazoa</taxon>
        <taxon>Ecdysozoa</taxon>
        <taxon>Nematoda</taxon>
        <taxon>Chromadorea</taxon>
        <taxon>Rhabditida</taxon>
        <taxon>Spirurina</taxon>
        <taxon>Spiruromorpha</taxon>
        <taxon>Filarioidea</taxon>
        <taxon>Onchocercidae</taxon>
        <taxon>Brugia</taxon>
    </lineage>
</organism>
<dbReference type="GO" id="GO:0036444">
    <property type="term" value="P:calcium import into the mitochondrion"/>
    <property type="evidence" value="ECO:0007669"/>
    <property type="project" value="UniProtKB-UniRule"/>
</dbReference>
<comment type="similarity">
    <text evidence="1">Belongs to the SMDT1/EMRE family.</text>
</comment>
<keyword evidence="1" id="KW-0472">Membrane</keyword>
<keyword evidence="1" id="KW-0999">Mitochondrion inner membrane</keyword>
<gene>
    <name evidence="2 3" type="ORF">Bm10900</name>
    <name evidence="2" type="ORF">BM_Bm10900</name>
</gene>
<comment type="subcellular location">
    <subcellularLocation>
        <location evidence="1">Mitochondrion inner membrane</location>
        <topology evidence="1">Single-pass membrane protein</topology>
    </subcellularLocation>
</comment>
<keyword evidence="1" id="KW-0812">Transmembrane</keyword>
<dbReference type="InterPro" id="IPR018782">
    <property type="entry name" value="MCU_reg"/>
</dbReference>
<reference evidence="2" key="1">
    <citation type="journal article" date="2007" name="Science">
        <title>Draft genome of the filarial nematode parasite Brugia malayi.</title>
        <authorList>
            <person name="Ghedin E."/>
            <person name="Wang S."/>
            <person name="Spiro D."/>
            <person name="Caler E."/>
            <person name="Zhao Q."/>
            <person name="Crabtree J."/>
            <person name="Allen J.E."/>
            <person name="Delcher A.L."/>
            <person name="Guiliano D.B."/>
            <person name="Miranda-Saavedra D."/>
            <person name="Angiuoli S.V."/>
            <person name="Creasy T."/>
            <person name="Amedeo P."/>
            <person name="Haas B."/>
            <person name="El-Sayed N.M."/>
            <person name="Wortman J.R."/>
            <person name="Feldblyum T."/>
            <person name="Tallon L."/>
            <person name="Schatz M."/>
            <person name="Shumway M."/>
            <person name="Koo H."/>
            <person name="Salzberg S.L."/>
            <person name="Schobel S."/>
            <person name="Pertea M."/>
            <person name="Pop M."/>
            <person name="White O."/>
            <person name="Barton G.J."/>
            <person name="Carlow C.K."/>
            <person name="Crawford M.J."/>
            <person name="Daub J."/>
            <person name="Dimmic M.W."/>
            <person name="Estes C.F."/>
            <person name="Foster J.M."/>
            <person name="Ganatra M."/>
            <person name="Gregory W.F."/>
            <person name="Johnson N.M."/>
            <person name="Jin J."/>
            <person name="Komuniecki R."/>
            <person name="Korf I."/>
            <person name="Kumar S."/>
            <person name="Laney S."/>
            <person name="Li B.W."/>
            <person name="Li W."/>
            <person name="Lindblom T.H."/>
            <person name="Lustigman S."/>
            <person name="Ma D."/>
            <person name="Maina C.V."/>
            <person name="Martin D.M."/>
            <person name="McCarter J.P."/>
            <person name="McReynolds L."/>
            <person name="Mitreva M."/>
            <person name="Nutman T.B."/>
            <person name="Parkinson J."/>
            <person name="Peregrin-Alvarez J.M."/>
            <person name="Poole C."/>
            <person name="Ren Q."/>
            <person name="Saunders L."/>
            <person name="Sluder A.E."/>
            <person name="Smith K."/>
            <person name="Stanke M."/>
            <person name="Unnasch T.R."/>
            <person name="Ware J."/>
            <person name="Wei A.D."/>
            <person name="Weil G."/>
            <person name="Williams D.J."/>
            <person name="Zhang Y."/>
            <person name="Williams S.A."/>
            <person name="Fraser-Liggett C."/>
            <person name="Slatko B."/>
            <person name="Blaxter M.L."/>
            <person name="Scott A.L."/>
        </authorList>
    </citation>
    <scope>NUCLEOTIDE SEQUENCE</scope>
    <source>
        <strain evidence="2">FR3</strain>
    </source>
</reference>
<keyword evidence="1" id="KW-1133">Transmembrane helix</keyword>
<dbReference type="EMBL" id="LN857014">
    <property type="protein sequence ID" value="CDQ00337.1"/>
    <property type="molecule type" value="Genomic_DNA"/>
</dbReference>
<evidence type="ECO:0000256" key="1">
    <source>
        <dbReference type="RuleBase" id="RU369077"/>
    </source>
</evidence>
<dbReference type="GO" id="GO:0051560">
    <property type="term" value="P:mitochondrial calcium ion homeostasis"/>
    <property type="evidence" value="ECO:0007669"/>
    <property type="project" value="UniProtKB-UniRule"/>
</dbReference>